<dbReference type="AlphaFoldDB" id="A0A928W130"/>
<reference evidence="2" key="1">
    <citation type="submission" date="2020-10" db="EMBL/GenBank/DDBJ databases">
        <authorList>
            <person name="Castelo-Branco R."/>
            <person name="Eusebio N."/>
            <person name="Adriana R."/>
            <person name="Vieira A."/>
            <person name="Brugerolle De Fraissinette N."/>
            <person name="Rezende De Castro R."/>
            <person name="Schneider M.P."/>
            <person name="Vasconcelos V."/>
            <person name="Leao P.N."/>
        </authorList>
    </citation>
    <scope>NUCLEOTIDE SEQUENCE</scope>
    <source>
        <strain evidence="2">LEGE 11467</strain>
    </source>
</reference>
<evidence type="ECO:0000313" key="3">
    <source>
        <dbReference type="Proteomes" id="UP000621799"/>
    </source>
</evidence>
<keyword evidence="3" id="KW-1185">Reference proteome</keyword>
<feature type="non-terminal residue" evidence="2">
    <location>
        <position position="129"/>
    </location>
</feature>
<protein>
    <submittedName>
        <fullName evidence="2">Sigma-70 family RNA polymerase sigma factor</fullName>
    </submittedName>
</protein>
<organism evidence="2 3">
    <name type="scientific">Zarconia navalis LEGE 11467</name>
    <dbReference type="NCBI Taxonomy" id="1828826"/>
    <lineage>
        <taxon>Bacteria</taxon>
        <taxon>Bacillati</taxon>
        <taxon>Cyanobacteriota</taxon>
        <taxon>Cyanophyceae</taxon>
        <taxon>Oscillatoriophycideae</taxon>
        <taxon>Oscillatoriales</taxon>
        <taxon>Oscillatoriales incertae sedis</taxon>
        <taxon>Zarconia</taxon>
        <taxon>Zarconia navalis</taxon>
    </lineage>
</organism>
<dbReference type="Proteomes" id="UP000621799">
    <property type="component" value="Unassembled WGS sequence"/>
</dbReference>
<evidence type="ECO:0000256" key="1">
    <source>
        <dbReference type="SAM" id="MobiDB-lite"/>
    </source>
</evidence>
<sequence>MSDTLGKLVEKTCQHPPGSCERRRSLSRLVRAIEQSGKLWKENVPYYEEAKQQMWLYCCRNLCEATTTKEPYNPALSRVTTWLDNYLKRRLYDLRVENGQPSPDFNNIPEPSAPPQTPPILEDVEDWVK</sequence>
<feature type="region of interest" description="Disordered" evidence="1">
    <location>
        <begin position="98"/>
        <end position="129"/>
    </location>
</feature>
<evidence type="ECO:0000313" key="2">
    <source>
        <dbReference type="EMBL" id="MBE9041345.1"/>
    </source>
</evidence>
<proteinExistence type="predicted"/>
<accession>A0A928W130</accession>
<comment type="caution">
    <text evidence="2">The sequence shown here is derived from an EMBL/GenBank/DDBJ whole genome shotgun (WGS) entry which is preliminary data.</text>
</comment>
<name>A0A928W130_9CYAN</name>
<gene>
    <name evidence="2" type="ORF">IQ235_11190</name>
</gene>
<dbReference type="EMBL" id="JADEXN010000182">
    <property type="protein sequence ID" value="MBE9041345.1"/>
    <property type="molecule type" value="Genomic_DNA"/>
</dbReference>